<evidence type="ECO:0000256" key="1">
    <source>
        <dbReference type="SAM" id="Coils"/>
    </source>
</evidence>
<dbReference type="AlphaFoldDB" id="A0A6J8F543"/>
<evidence type="ECO:0000313" key="2">
    <source>
        <dbReference type="EMBL" id="CAC5426765.1"/>
    </source>
</evidence>
<organism evidence="2 3">
    <name type="scientific">Mytilus coruscus</name>
    <name type="common">Sea mussel</name>
    <dbReference type="NCBI Taxonomy" id="42192"/>
    <lineage>
        <taxon>Eukaryota</taxon>
        <taxon>Metazoa</taxon>
        <taxon>Spiralia</taxon>
        <taxon>Lophotrochozoa</taxon>
        <taxon>Mollusca</taxon>
        <taxon>Bivalvia</taxon>
        <taxon>Autobranchia</taxon>
        <taxon>Pteriomorphia</taxon>
        <taxon>Mytilida</taxon>
        <taxon>Mytiloidea</taxon>
        <taxon>Mytilidae</taxon>
        <taxon>Mytilinae</taxon>
        <taxon>Mytilus</taxon>
    </lineage>
</organism>
<keyword evidence="3" id="KW-1185">Reference proteome</keyword>
<gene>
    <name evidence="2" type="ORF">MCOR_58445</name>
</gene>
<keyword evidence="1" id="KW-0175">Coiled coil</keyword>
<dbReference type="EMBL" id="CACVKT020010455">
    <property type="protein sequence ID" value="CAC5426765.1"/>
    <property type="molecule type" value="Genomic_DNA"/>
</dbReference>
<proteinExistence type="predicted"/>
<feature type="coiled-coil region" evidence="1">
    <location>
        <begin position="29"/>
        <end position="218"/>
    </location>
</feature>
<sequence>MSKLSTELDSASNLCSERQDEIDTCKNTVANLECQLEQFVCKAEVQNKEILENSGELKSLQNQFTALNEEKDSLMNLKDQLENDLSVCRNKLSQQDELLGEKTSEIEKLKNLVGMIEKSKEDLETDIARQNEQSGMQEKSYNEMIHELNLKVDSLQGQLQNFKSEMLETESQIKELNREKDDLEIALSYKLETIQNRLKKTENEKWELQQELNISKTKGGRTWSRNNQ</sequence>
<dbReference type="Gene3D" id="1.10.287.1490">
    <property type="match status" value="1"/>
</dbReference>
<dbReference type="Proteomes" id="UP000507470">
    <property type="component" value="Unassembled WGS sequence"/>
</dbReference>
<evidence type="ECO:0000313" key="3">
    <source>
        <dbReference type="Proteomes" id="UP000507470"/>
    </source>
</evidence>
<reference evidence="2 3" key="1">
    <citation type="submission" date="2020-06" db="EMBL/GenBank/DDBJ databases">
        <authorList>
            <person name="Li R."/>
            <person name="Bekaert M."/>
        </authorList>
    </citation>
    <scope>NUCLEOTIDE SEQUENCE [LARGE SCALE GENOMIC DNA]</scope>
    <source>
        <strain evidence="3">wild</strain>
    </source>
</reference>
<protein>
    <submittedName>
        <fullName evidence="2">Uncharacterized protein</fullName>
    </submittedName>
</protein>
<accession>A0A6J8F543</accession>
<name>A0A6J8F543_MYTCO</name>